<dbReference type="RefSeq" id="WP_145174755.1">
    <property type="nucleotide sequence ID" value="NZ_CP036525.1"/>
</dbReference>
<accession>A0A517NJ56</accession>
<reference evidence="1 2" key="1">
    <citation type="submission" date="2019-02" db="EMBL/GenBank/DDBJ databases">
        <title>Deep-cultivation of Planctomycetes and their phenomic and genomic characterization uncovers novel biology.</title>
        <authorList>
            <person name="Wiegand S."/>
            <person name="Jogler M."/>
            <person name="Boedeker C."/>
            <person name="Pinto D."/>
            <person name="Vollmers J."/>
            <person name="Rivas-Marin E."/>
            <person name="Kohn T."/>
            <person name="Peeters S.H."/>
            <person name="Heuer A."/>
            <person name="Rast P."/>
            <person name="Oberbeckmann S."/>
            <person name="Bunk B."/>
            <person name="Jeske O."/>
            <person name="Meyerdierks A."/>
            <person name="Storesund J.E."/>
            <person name="Kallscheuer N."/>
            <person name="Luecker S."/>
            <person name="Lage O.M."/>
            <person name="Pohl T."/>
            <person name="Merkel B.J."/>
            <person name="Hornburger P."/>
            <person name="Mueller R.-W."/>
            <person name="Bruemmer F."/>
            <person name="Labrenz M."/>
            <person name="Spormann A.M."/>
            <person name="Op den Camp H."/>
            <person name="Overmann J."/>
            <person name="Amann R."/>
            <person name="Jetten M.S.M."/>
            <person name="Mascher T."/>
            <person name="Medema M.H."/>
            <person name="Devos D.P."/>
            <person name="Kaster A.-K."/>
            <person name="Ovreas L."/>
            <person name="Rohde M."/>
            <person name="Galperin M.Y."/>
            <person name="Jogler C."/>
        </authorList>
    </citation>
    <scope>NUCLEOTIDE SEQUENCE [LARGE SCALE GENOMIC DNA]</scope>
    <source>
        <strain evidence="1 2">K22_7</strain>
    </source>
</reference>
<dbReference type="AlphaFoldDB" id="A0A517NJ56"/>
<dbReference type="SUPFAM" id="SSF52374">
    <property type="entry name" value="Nucleotidylyl transferase"/>
    <property type="match status" value="1"/>
</dbReference>
<evidence type="ECO:0000313" key="1">
    <source>
        <dbReference type="EMBL" id="QDT07165.1"/>
    </source>
</evidence>
<evidence type="ECO:0000313" key="2">
    <source>
        <dbReference type="Proteomes" id="UP000318538"/>
    </source>
</evidence>
<name>A0A517NJ56_9BACT</name>
<dbReference type="Proteomes" id="UP000318538">
    <property type="component" value="Chromosome"/>
</dbReference>
<gene>
    <name evidence="1" type="ORF">K227x_55900</name>
</gene>
<dbReference type="EMBL" id="CP036525">
    <property type="protein sequence ID" value="QDT07165.1"/>
    <property type="molecule type" value="Genomic_DNA"/>
</dbReference>
<sequence length="495" mass="55753">MGIERPNTERKALAVNLDARRYGSFAEIGAGQEVVRWFFRVGAAAGTIAKSMSAYDMSVSDAIYGQCDRYVCRQRLQDMLDREHALNLERLRESRGDTTAFFAFADTVSARNFHGTNDCHGWMGIRFQAHPRDEDSQIIIHVRMLDTENALQQEALGIVGVNLLYGAFFLNHEPDQLIESLLDNLSTRRIEIDMIEFSGIAFRHVDNRVMSLRLVQLGLSSAAMFSANGEVLQPSEVLYKKPILVERGSFRPLTNVNLDMIKAAQEKFQQEADVNADEVVTLAEITMRNLRVNGDIDLRDFLERVDVLAASGLTVLISDYFEYYRLAAYLSRHTKKKIGITMGAASLIELFDEKYYTKLDGGILESFGRLFKNDLKLYIYPLLDRETGVLKTVENLEVAPELRSLYQYLVDKGEIEQLGNYSPECLATFSREVLLQIQKGDPEWVSHVPAEVANLIQQRGFFGCRRKTESAIASPAVAPVGMQANLISPSLSHAR</sequence>
<organism evidence="1 2">
    <name type="scientific">Rubripirellula lacrimiformis</name>
    <dbReference type="NCBI Taxonomy" id="1930273"/>
    <lineage>
        <taxon>Bacteria</taxon>
        <taxon>Pseudomonadati</taxon>
        <taxon>Planctomycetota</taxon>
        <taxon>Planctomycetia</taxon>
        <taxon>Pirellulales</taxon>
        <taxon>Pirellulaceae</taxon>
        <taxon>Rubripirellula</taxon>
    </lineage>
</organism>
<proteinExistence type="predicted"/>
<keyword evidence="2" id="KW-1185">Reference proteome</keyword>
<dbReference type="OrthoDB" id="179386at2"/>
<protein>
    <recommendedName>
        <fullName evidence="3">Nicotinate-nucleotide adenylyltransferase</fullName>
    </recommendedName>
</protein>
<dbReference type="KEGG" id="rlc:K227x_55900"/>
<evidence type="ECO:0008006" key="3">
    <source>
        <dbReference type="Google" id="ProtNLM"/>
    </source>
</evidence>